<evidence type="ECO:0000259" key="4">
    <source>
        <dbReference type="PROSITE" id="PS50932"/>
    </source>
</evidence>
<keyword evidence="2" id="KW-0238">DNA-binding</keyword>
<dbReference type="Pfam" id="PF00356">
    <property type="entry name" value="LacI"/>
    <property type="match status" value="1"/>
</dbReference>
<dbReference type="InterPro" id="IPR000843">
    <property type="entry name" value="HTH_LacI"/>
</dbReference>
<dbReference type="Gene3D" id="1.10.260.40">
    <property type="entry name" value="lambda repressor-like DNA-binding domains"/>
    <property type="match status" value="1"/>
</dbReference>
<dbReference type="InterPro" id="IPR028082">
    <property type="entry name" value="Peripla_BP_I"/>
</dbReference>
<dbReference type="Gene3D" id="3.40.50.2300">
    <property type="match status" value="2"/>
</dbReference>
<dbReference type="InterPro" id="IPR046335">
    <property type="entry name" value="LacI/GalR-like_sensor"/>
</dbReference>
<dbReference type="SMART" id="SM00354">
    <property type="entry name" value="HTH_LACI"/>
    <property type="match status" value="1"/>
</dbReference>
<gene>
    <name evidence="5" type="ORF">M8445_05675</name>
</gene>
<evidence type="ECO:0000256" key="1">
    <source>
        <dbReference type="ARBA" id="ARBA00023015"/>
    </source>
</evidence>
<dbReference type="PANTHER" id="PTHR30146:SF138">
    <property type="entry name" value="TRANSCRIPTIONAL REGULATORY PROTEIN"/>
    <property type="match status" value="1"/>
</dbReference>
<organism evidence="5 6">
    <name type="scientific">Deinococcus aquaticus</name>
    <dbReference type="NCBI Taxonomy" id="328692"/>
    <lineage>
        <taxon>Bacteria</taxon>
        <taxon>Thermotogati</taxon>
        <taxon>Deinococcota</taxon>
        <taxon>Deinococci</taxon>
        <taxon>Deinococcales</taxon>
        <taxon>Deinococcaceae</taxon>
        <taxon>Deinococcus</taxon>
    </lineage>
</organism>
<evidence type="ECO:0000256" key="2">
    <source>
        <dbReference type="ARBA" id="ARBA00023125"/>
    </source>
</evidence>
<dbReference type="Pfam" id="PF13377">
    <property type="entry name" value="Peripla_BP_3"/>
    <property type="match status" value="1"/>
</dbReference>
<dbReference type="PANTHER" id="PTHR30146">
    <property type="entry name" value="LACI-RELATED TRANSCRIPTIONAL REPRESSOR"/>
    <property type="match status" value="1"/>
</dbReference>
<evidence type="ECO:0000313" key="6">
    <source>
        <dbReference type="Proteomes" id="UP001217044"/>
    </source>
</evidence>
<dbReference type="InterPro" id="IPR010982">
    <property type="entry name" value="Lambda_DNA-bd_dom_sf"/>
</dbReference>
<dbReference type="SUPFAM" id="SSF53822">
    <property type="entry name" value="Periplasmic binding protein-like I"/>
    <property type="match status" value="1"/>
</dbReference>
<sequence length="376" mass="39488">MPPAKPTAPGGRITLRDVARALGVSVATVSNAYNRPDQLSADLRQRILQAARDLGYTGPDPLARSLRRGRTGVLGVVYDAPLEYAFADPAAALFLGSVTRAVQHHDLNVLLLASPHAAPHPPAGAPTHDPTGPVRSASVDGFIVYCAAEDSPLLRAVLERGLPTVLVDQERHEEAVNIGIDDAGGAQAAAAHLLDLGHRQLGVLCLELSEQRASGPVSPAREAQVSYRTSGQRLRGYRAATHAHPDVTLHPAEVIHNTPQAGEALTLDLLRDHPDITAVLCMSDVLAQGALRAAASLGLRVPEDLSVIGYDDLPSSESLNLTTVWQPTSDKGEQVGQAILTLLAGHPAPPVTLPTRLVVRGTTAPAAPRPRPATQG</sequence>
<dbReference type="CDD" id="cd06279">
    <property type="entry name" value="PBP1_LacI-like"/>
    <property type="match status" value="1"/>
</dbReference>
<evidence type="ECO:0000256" key="3">
    <source>
        <dbReference type="ARBA" id="ARBA00023163"/>
    </source>
</evidence>
<accession>A0ABY7V522</accession>
<keyword evidence="3" id="KW-0804">Transcription</keyword>
<dbReference type="RefSeq" id="WP_273990297.1">
    <property type="nucleotide sequence ID" value="NZ_BAABQT010000018.1"/>
</dbReference>
<dbReference type="SUPFAM" id="SSF47413">
    <property type="entry name" value="lambda repressor-like DNA-binding domains"/>
    <property type="match status" value="1"/>
</dbReference>
<proteinExistence type="predicted"/>
<keyword evidence="1" id="KW-0805">Transcription regulation</keyword>
<dbReference type="EMBL" id="CP115165">
    <property type="protein sequence ID" value="WDA59694.1"/>
    <property type="molecule type" value="Genomic_DNA"/>
</dbReference>
<name>A0ABY7V522_9DEIO</name>
<dbReference type="PROSITE" id="PS50932">
    <property type="entry name" value="HTH_LACI_2"/>
    <property type="match status" value="1"/>
</dbReference>
<protein>
    <submittedName>
        <fullName evidence="5">Substrate-binding domain-containing protein</fullName>
    </submittedName>
</protein>
<evidence type="ECO:0000313" key="5">
    <source>
        <dbReference type="EMBL" id="WDA59694.1"/>
    </source>
</evidence>
<feature type="domain" description="HTH lacI-type" evidence="4">
    <location>
        <begin position="13"/>
        <end position="68"/>
    </location>
</feature>
<dbReference type="Proteomes" id="UP001217044">
    <property type="component" value="Chromosome"/>
</dbReference>
<keyword evidence="6" id="KW-1185">Reference proteome</keyword>
<dbReference type="CDD" id="cd01392">
    <property type="entry name" value="HTH_LacI"/>
    <property type="match status" value="1"/>
</dbReference>
<reference evidence="5 6" key="1">
    <citation type="submission" date="2022-12" db="EMBL/GenBank/DDBJ databases">
        <title>Genome Sequence of Deinococcus aquaticus Type Strain PB314.</title>
        <authorList>
            <person name="Albert C."/>
            <person name="Hill J."/>
            <person name="Boren L."/>
            <person name="Scholz-Ng S."/>
            <person name="Fatema N."/>
            <person name="Grosso R."/>
            <person name="Soboslay E."/>
            <person name="Tuohy J."/>
        </authorList>
    </citation>
    <scope>NUCLEOTIDE SEQUENCE [LARGE SCALE GENOMIC DNA]</scope>
    <source>
        <strain evidence="5 6">PB-314</strain>
    </source>
</reference>